<dbReference type="PANTHER" id="PTHR30255">
    <property type="entry name" value="SINGLE-STRANDED-DNA-SPECIFIC EXONUCLEASE RECJ"/>
    <property type="match status" value="1"/>
</dbReference>
<reference evidence="9 10" key="1">
    <citation type="submission" date="2024-02" db="EMBL/GenBank/DDBJ databases">
        <title>Genome and pathogenicity analysis of Helicobacter mastomyrinus isolated from mice.</title>
        <authorList>
            <person name="Zhu L."/>
        </authorList>
    </citation>
    <scope>NUCLEOTIDE SEQUENCE [LARGE SCALE GENOMIC DNA]</scope>
    <source>
        <strain evidence="9 10">Hm-17</strain>
    </source>
</reference>
<dbReference type="Pfam" id="PF01368">
    <property type="entry name" value="DHH"/>
    <property type="match status" value="1"/>
</dbReference>
<evidence type="ECO:0000256" key="4">
    <source>
        <dbReference type="ARBA" id="ARBA00022801"/>
    </source>
</evidence>
<accession>A0ABZ3F5G0</accession>
<keyword evidence="5 9" id="KW-0269">Exonuclease</keyword>
<evidence type="ECO:0000256" key="3">
    <source>
        <dbReference type="ARBA" id="ARBA00022722"/>
    </source>
</evidence>
<dbReference type="Gene3D" id="3.10.310.30">
    <property type="match status" value="1"/>
</dbReference>
<dbReference type="RefSeq" id="WP_343353111.1">
    <property type="nucleotide sequence ID" value="NZ_CP145316.1"/>
</dbReference>
<evidence type="ECO:0000256" key="5">
    <source>
        <dbReference type="ARBA" id="ARBA00022839"/>
    </source>
</evidence>
<sequence>MAYPFVDKAQILEMLLARDVHRGITSLQHLPKPECLAHNMEGARIVAECIKKGQEVLVVGDYDADGICASAVMIHFFRLLGYANMRLIIPHRFDDGYGVSGALLEKYANNAAVVVSVDNGITAVCAAKWCKEAGIPLIITDHHTPTDEIPNADVIIDPYLPECTFPQKAICGAVVAWYFCAVLKQELGAKVDMSAFLEYLAIASIGDIMPLVGINRLLVKRGIERLGQIQTPLAQLLRLKYRHINAQTLGFYFVPLLNAAGRMASADKALALLVCENLTQANAIYDELLELNQMRKATQSKILQSAHKHLIEREYIVVSYAQGWHEGVLGIVASALANEYGKSAFVFNETEGVLKGSGRSYGGVNLIASITSLSEHLLGFGGHSGAVGLSLEVGRLEHFIESLQTHLVIEEAGADEVLGILDSGEIDEELMRIIERFEPFGAENPTPIFICNGLSIEAIKPLGNEGKHFEYILYDKNNQTRLVGVEFFATCKREVGQCGNVHFELLRDEFKNRLKLKIIDFV</sequence>
<keyword evidence="4" id="KW-0378">Hydrolase</keyword>
<evidence type="ECO:0000259" key="6">
    <source>
        <dbReference type="Pfam" id="PF01368"/>
    </source>
</evidence>
<dbReference type="Proteomes" id="UP001434737">
    <property type="component" value="Chromosome"/>
</dbReference>
<evidence type="ECO:0000256" key="1">
    <source>
        <dbReference type="ARBA" id="ARBA00005915"/>
    </source>
</evidence>
<protein>
    <recommendedName>
        <fullName evidence="2">Single-stranded-DNA-specific exonuclease RecJ</fullName>
    </recommendedName>
</protein>
<dbReference type="Pfam" id="PF17768">
    <property type="entry name" value="RecJ_OB"/>
    <property type="match status" value="1"/>
</dbReference>
<evidence type="ECO:0000259" key="8">
    <source>
        <dbReference type="Pfam" id="PF17768"/>
    </source>
</evidence>
<keyword evidence="3" id="KW-0540">Nuclease</keyword>
<feature type="domain" description="DDH" evidence="6">
    <location>
        <begin position="56"/>
        <end position="202"/>
    </location>
</feature>
<dbReference type="InterPro" id="IPR001667">
    <property type="entry name" value="DDH_dom"/>
</dbReference>
<dbReference type="InterPro" id="IPR004610">
    <property type="entry name" value="RecJ"/>
</dbReference>
<gene>
    <name evidence="9" type="primary">recJ</name>
    <name evidence="9" type="ORF">V3I05_07045</name>
</gene>
<dbReference type="GO" id="GO:0004527">
    <property type="term" value="F:exonuclease activity"/>
    <property type="evidence" value="ECO:0007669"/>
    <property type="project" value="UniProtKB-KW"/>
</dbReference>
<dbReference type="InterPro" id="IPR038763">
    <property type="entry name" value="DHH_sf"/>
</dbReference>
<dbReference type="PANTHER" id="PTHR30255:SF2">
    <property type="entry name" value="SINGLE-STRANDED-DNA-SPECIFIC EXONUCLEASE RECJ"/>
    <property type="match status" value="1"/>
</dbReference>
<dbReference type="Pfam" id="PF02272">
    <property type="entry name" value="DHHA1"/>
    <property type="match status" value="1"/>
</dbReference>
<dbReference type="SUPFAM" id="SSF64182">
    <property type="entry name" value="DHH phosphoesterases"/>
    <property type="match status" value="1"/>
</dbReference>
<organism evidence="9 10">
    <name type="scientific">Helicobacter mastomyrinus</name>
    <dbReference type="NCBI Taxonomy" id="287948"/>
    <lineage>
        <taxon>Bacteria</taxon>
        <taxon>Pseudomonadati</taxon>
        <taxon>Campylobacterota</taxon>
        <taxon>Epsilonproteobacteria</taxon>
        <taxon>Campylobacterales</taxon>
        <taxon>Helicobacteraceae</taxon>
        <taxon>Helicobacter</taxon>
    </lineage>
</organism>
<dbReference type="InterPro" id="IPR041122">
    <property type="entry name" value="RecJ_OB"/>
</dbReference>
<evidence type="ECO:0000313" key="9">
    <source>
        <dbReference type="EMBL" id="XAM17440.1"/>
    </source>
</evidence>
<evidence type="ECO:0000259" key="7">
    <source>
        <dbReference type="Pfam" id="PF02272"/>
    </source>
</evidence>
<dbReference type="InterPro" id="IPR003156">
    <property type="entry name" value="DHHA1_dom"/>
</dbReference>
<proteinExistence type="inferred from homology"/>
<evidence type="ECO:0000256" key="2">
    <source>
        <dbReference type="ARBA" id="ARBA00019841"/>
    </source>
</evidence>
<keyword evidence="10" id="KW-1185">Reference proteome</keyword>
<dbReference type="NCBIfam" id="TIGR00644">
    <property type="entry name" value="recJ"/>
    <property type="match status" value="1"/>
</dbReference>
<dbReference type="Gene3D" id="3.90.1640.30">
    <property type="match status" value="1"/>
</dbReference>
<feature type="domain" description="DHHA1" evidence="7">
    <location>
        <begin position="316"/>
        <end position="404"/>
    </location>
</feature>
<feature type="domain" description="RecJ OB" evidence="8">
    <location>
        <begin position="421"/>
        <end position="518"/>
    </location>
</feature>
<dbReference type="InterPro" id="IPR051673">
    <property type="entry name" value="SSDNA_exonuclease_RecJ"/>
</dbReference>
<name>A0ABZ3F5G0_9HELI</name>
<evidence type="ECO:0000313" key="10">
    <source>
        <dbReference type="Proteomes" id="UP001434737"/>
    </source>
</evidence>
<comment type="similarity">
    <text evidence="1">Belongs to the RecJ family.</text>
</comment>
<dbReference type="EMBL" id="CP145316">
    <property type="protein sequence ID" value="XAM17440.1"/>
    <property type="molecule type" value="Genomic_DNA"/>
</dbReference>